<dbReference type="PRINTS" id="PR01042">
    <property type="entry name" value="TRNASYNTHASP"/>
</dbReference>
<feature type="region of interest" description="Aspartate" evidence="7">
    <location>
        <begin position="220"/>
        <end position="223"/>
    </location>
</feature>
<evidence type="ECO:0000256" key="2">
    <source>
        <dbReference type="ARBA" id="ARBA00022598"/>
    </source>
</evidence>
<evidence type="ECO:0000256" key="4">
    <source>
        <dbReference type="ARBA" id="ARBA00022840"/>
    </source>
</evidence>
<reference evidence="9" key="1">
    <citation type="submission" date="2022-08" db="EMBL/GenBank/DDBJ databases">
        <title>Genome Sequence of the sulphate-reducing bacterium, Pseudodesulfovibrio portus JCM14722.</title>
        <authorList>
            <person name="Kondo R."/>
            <person name="Kataoka T."/>
        </authorList>
    </citation>
    <scope>NUCLEOTIDE SEQUENCE</scope>
    <source>
        <strain evidence="9">JCM 14722</strain>
    </source>
</reference>
<dbReference type="Proteomes" id="UP001061361">
    <property type="component" value="Chromosome"/>
</dbReference>
<feature type="binding site" evidence="7">
    <location>
        <position position="466"/>
    </location>
    <ligand>
        <name>L-aspartate</name>
        <dbReference type="ChEBI" id="CHEBI:29991"/>
    </ligand>
</feature>
<feature type="binding site" evidence="7">
    <location>
        <position position="500"/>
    </location>
    <ligand>
        <name>ATP</name>
        <dbReference type="ChEBI" id="CHEBI:30616"/>
    </ligand>
</feature>
<dbReference type="Pfam" id="PF01336">
    <property type="entry name" value="tRNA_anti-codon"/>
    <property type="match status" value="1"/>
</dbReference>
<dbReference type="InterPro" id="IPR029351">
    <property type="entry name" value="GAD_dom"/>
</dbReference>
<feature type="site" description="Important for tRNA non-discrimination" evidence="7">
    <location>
        <position position="104"/>
    </location>
</feature>
<dbReference type="InterPro" id="IPR047090">
    <property type="entry name" value="AspRS_core"/>
</dbReference>
<dbReference type="InterPro" id="IPR045864">
    <property type="entry name" value="aa-tRNA-synth_II/BPL/LPL"/>
</dbReference>
<dbReference type="InterPro" id="IPR004364">
    <property type="entry name" value="Aa-tRNA-synt_II"/>
</dbReference>
<feature type="binding site" evidence="7">
    <location>
        <position position="242"/>
    </location>
    <ligand>
        <name>L-aspartate</name>
        <dbReference type="ChEBI" id="CHEBI:29991"/>
    </ligand>
</feature>
<keyword evidence="2 7" id="KW-0436">Ligase</keyword>
<keyword evidence="6 7" id="KW-0030">Aminoacyl-tRNA synthetase</keyword>
<evidence type="ECO:0000256" key="5">
    <source>
        <dbReference type="ARBA" id="ARBA00022917"/>
    </source>
</evidence>
<dbReference type="RefSeq" id="WP_264980986.1">
    <property type="nucleotide sequence ID" value="NZ_AP026708.1"/>
</dbReference>
<comment type="catalytic activity">
    <reaction evidence="7">
        <text>tRNA(Asx) + L-aspartate + ATP = L-aspartyl-tRNA(Asx) + AMP + diphosphate</text>
        <dbReference type="Rhea" id="RHEA:18349"/>
        <dbReference type="Rhea" id="RHEA-COMP:9710"/>
        <dbReference type="Rhea" id="RHEA-COMP:9711"/>
        <dbReference type="ChEBI" id="CHEBI:29991"/>
        <dbReference type="ChEBI" id="CHEBI:30616"/>
        <dbReference type="ChEBI" id="CHEBI:33019"/>
        <dbReference type="ChEBI" id="CHEBI:78442"/>
        <dbReference type="ChEBI" id="CHEBI:78516"/>
        <dbReference type="ChEBI" id="CHEBI:456215"/>
        <dbReference type="EC" id="6.1.1.23"/>
    </reaction>
</comment>
<keyword evidence="10" id="KW-1185">Reference proteome</keyword>
<dbReference type="Gene3D" id="2.40.50.140">
    <property type="entry name" value="Nucleic acid-binding proteins"/>
    <property type="match status" value="1"/>
</dbReference>
<evidence type="ECO:0000256" key="6">
    <source>
        <dbReference type="ARBA" id="ARBA00023146"/>
    </source>
</evidence>
<evidence type="ECO:0000256" key="3">
    <source>
        <dbReference type="ARBA" id="ARBA00022741"/>
    </source>
</evidence>
<dbReference type="Pfam" id="PF02938">
    <property type="entry name" value="GAD"/>
    <property type="match status" value="1"/>
</dbReference>
<dbReference type="SUPFAM" id="SSF55261">
    <property type="entry name" value="GAD domain-like"/>
    <property type="match status" value="1"/>
</dbReference>
<dbReference type="EC" id="6.1.1.23" evidence="7"/>
<dbReference type="EMBL" id="AP026708">
    <property type="protein sequence ID" value="BDQ34093.1"/>
    <property type="molecule type" value="Genomic_DNA"/>
</dbReference>
<dbReference type="GO" id="GO:0016874">
    <property type="term" value="F:ligase activity"/>
    <property type="evidence" value="ECO:0007669"/>
    <property type="project" value="UniProtKB-KW"/>
</dbReference>
<comment type="subunit">
    <text evidence="7">Homodimer.</text>
</comment>
<dbReference type="Gene3D" id="3.30.930.10">
    <property type="entry name" value="Bira Bifunctional Protein, Domain 2"/>
    <property type="match status" value="1"/>
</dbReference>
<dbReference type="PANTHER" id="PTHR22594">
    <property type="entry name" value="ASPARTYL/LYSYL-TRNA SYNTHETASE"/>
    <property type="match status" value="1"/>
</dbReference>
<keyword evidence="3 7" id="KW-0547">Nucleotide-binding</keyword>
<evidence type="ECO:0000259" key="8">
    <source>
        <dbReference type="PROSITE" id="PS50862"/>
    </source>
</evidence>
<keyword evidence="5 7" id="KW-0648">Protein biosynthesis</keyword>
<dbReference type="SUPFAM" id="SSF50249">
    <property type="entry name" value="Nucleic acid-binding proteins"/>
    <property type="match status" value="1"/>
</dbReference>
<gene>
    <name evidence="7 9" type="primary">aspS</name>
    <name evidence="9" type="ORF">JCM14722_16350</name>
</gene>
<dbReference type="NCBIfam" id="TIGR00459">
    <property type="entry name" value="aspS_bact"/>
    <property type="match status" value="1"/>
</dbReference>
<dbReference type="InterPro" id="IPR047089">
    <property type="entry name" value="Asp-tRNA-ligase_1_N"/>
</dbReference>
<evidence type="ECO:0000313" key="9">
    <source>
        <dbReference type="EMBL" id="BDQ34093.1"/>
    </source>
</evidence>
<dbReference type="CDD" id="cd00777">
    <property type="entry name" value="AspRS_core"/>
    <property type="match status" value="1"/>
</dbReference>
<name>A0ABN6RWJ4_9BACT</name>
<feature type="binding site" evidence="7">
    <location>
        <position position="251"/>
    </location>
    <ligand>
        <name>ATP</name>
        <dbReference type="ChEBI" id="CHEBI:30616"/>
    </ligand>
</feature>
<evidence type="ECO:0000256" key="7">
    <source>
        <dbReference type="HAMAP-Rule" id="MF_00044"/>
    </source>
</evidence>
<dbReference type="Pfam" id="PF00152">
    <property type="entry name" value="tRNA-synt_2"/>
    <property type="match status" value="1"/>
</dbReference>
<feature type="binding site" evidence="7">
    <location>
        <position position="196"/>
    </location>
    <ligand>
        <name>L-aspartate</name>
        <dbReference type="ChEBI" id="CHEBI:29991"/>
    </ligand>
</feature>
<dbReference type="InterPro" id="IPR012340">
    <property type="entry name" value="NA-bd_OB-fold"/>
</dbReference>
<dbReference type="Gene3D" id="3.30.1360.30">
    <property type="entry name" value="GAD-like domain"/>
    <property type="match status" value="1"/>
</dbReference>
<sequence length="608" mass="69506">MSEHQEERDYNEFRVIEDLGGWRRTHHNNELTAANMDETVCLMGWVQFRRDHGGLIFLDLRDREGLTQVVFNPELNAEVHERAHAIRPEYVIAIKGIVRPRPEGMANPNMVTGEVEIEVTEYKLLNTSETPPFPIEDRVEVGENLRLKYRFLDLRRPSLAKNFIIRNKAAQSVRRYLDSLGFLEIETPVLTKSTPEGARDFLVPSRVNQGEFYALPQSPQLFKQMLMVSGMDRYFQIVKCFRDEDLRADRQPEFTQIDIEMSFPDEPLIQDMAEGMVKTLFKETIDVDLPATFPRMTYNDAMRDYGVDKPDLRFELKHIDITDVFKNSGFKVFASSELVKVMVVPGGAELSRKEIDEFTKFVEIYGSKGLAWIKVKEDGEWQSPIVKFFSEDEIAELRSRTGCEPGDILFFQAGQADIANAALGNLRCELAKRFGLINDKEFKPVWITDFPLLEYDAEEKRFVARHHPFTSARPEQMEVLKDNPGEAIARAYDLVINGYEVGGGSIRIHTQEQQTAMFSALGIDDDEAQEKFGFLMDALKFGAPPHGGIAFGLDRLIMILTGSKSIRDVIAFPKTQKATCLMTEAPSEVPNKQLRELGIRLREKKKED</sequence>
<feature type="domain" description="Aminoacyl-transfer RNA synthetases class-II family profile" evidence="8">
    <location>
        <begin position="163"/>
        <end position="573"/>
    </location>
</feature>
<dbReference type="InterPro" id="IPR004115">
    <property type="entry name" value="GAD-like_sf"/>
</dbReference>
<dbReference type="PANTHER" id="PTHR22594:SF5">
    <property type="entry name" value="ASPARTATE--TRNA LIGASE, MITOCHONDRIAL"/>
    <property type="match status" value="1"/>
</dbReference>
<dbReference type="NCBIfam" id="NF001750">
    <property type="entry name" value="PRK00476.1"/>
    <property type="match status" value="1"/>
</dbReference>
<dbReference type="InterPro" id="IPR006195">
    <property type="entry name" value="aa-tRNA-synth_II"/>
</dbReference>
<dbReference type="PROSITE" id="PS50862">
    <property type="entry name" value="AA_TRNA_LIGASE_II"/>
    <property type="match status" value="1"/>
</dbReference>
<dbReference type="CDD" id="cd04317">
    <property type="entry name" value="EcAspRS_like_N"/>
    <property type="match status" value="1"/>
</dbReference>
<comment type="subcellular location">
    <subcellularLocation>
        <location evidence="7">Cytoplasm</location>
    </subcellularLocation>
</comment>
<keyword evidence="4 7" id="KW-0067">ATP-binding</keyword>
<proteinExistence type="inferred from homology"/>
<comment type="similarity">
    <text evidence="1 7">Belongs to the class-II aminoacyl-tRNA synthetase family. Type 1 subfamily.</text>
</comment>
<accession>A0ABN6RWJ4</accession>
<feature type="binding site" evidence="7">
    <location>
        <begin position="242"/>
        <end position="244"/>
    </location>
    <ligand>
        <name>ATP</name>
        <dbReference type="ChEBI" id="CHEBI:30616"/>
    </ligand>
</feature>
<protein>
    <recommendedName>
        <fullName evidence="7">Aspartate--tRNA(Asp/Asn) ligase</fullName>
        <ecNumber evidence="7">6.1.1.23</ecNumber>
    </recommendedName>
    <alternativeName>
        <fullName evidence="7">Aspartyl-tRNA synthetase</fullName>
        <shortName evidence="7">AspRS</shortName>
    </alternativeName>
    <alternativeName>
        <fullName evidence="7">Non-discriminating aspartyl-tRNA synthetase</fullName>
        <shortName evidence="7">ND-AspRS</shortName>
    </alternativeName>
</protein>
<dbReference type="InterPro" id="IPR004365">
    <property type="entry name" value="NA-bd_OB_tRNA"/>
</dbReference>
<dbReference type="HAMAP" id="MF_00044">
    <property type="entry name" value="Asp_tRNA_synth_type1"/>
    <property type="match status" value="1"/>
</dbReference>
<evidence type="ECO:0000313" key="10">
    <source>
        <dbReference type="Proteomes" id="UP001061361"/>
    </source>
</evidence>
<dbReference type="SUPFAM" id="SSF55681">
    <property type="entry name" value="Class II aaRS and biotin synthetases"/>
    <property type="match status" value="1"/>
</dbReference>
<feature type="binding site" evidence="7">
    <location>
        <position position="507"/>
    </location>
    <ligand>
        <name>L-aspartate</name>
        <dbReference type="ChEBI" id="CHEBI:29991"/>
    </ligand>
</feature>
<evidence type="ECO:0000256" key="1">
    <source>
        <dbReference type="ARBA" id="ARBA00006303"/>
    </source>
</evidence>
<comment type="function">
    <text evidence="7">Aspartyl-tRNA synthetase with relaxed tRNA specificity since it is able to aspartylate not only its cognate tRNA(Asp) but also tRNA(Asn). Reaction proceeds in two steps: L-aspartate is first activated by ATP to form Asp-AMP and then transferred to the acceptor end of tRNA(Asp/Asn).</text>
</comment>
<dbReference type="InterPro" id="IPR004524">
    <property type="entry name" value="Asp-tRNA-ligase_1"/>
</dbReference>
<feature type="binding site" evidence="7">
    <location>
        <begin position="552"/>
        <end position="555"/>
    </location>
    <ligand>
        <name>ATP</name>
        <dbReference type="ChEBI" id="CHEBI:30616"/>
    </ligand>
</feature>
<dbReference type="InterPro" id="IPR002312">
    <property type="entry name" value="Asp/Asn-tRNA-synth_IIb"/>
</dbReference>
<keyword evidence="7" id="KW-0963">Cytoplasm</keyword>
<feature type="site" description="Important for tRNA non-discrimination" evidence="7">
    <location>
        <position position="52"/>
    </location>
</feature>
<organism evidence="9 10">
    <name type="scientific">Pseudodesulfovibrio portus</name>
    <dbReference type="NCBI Taxonomy" id="231439"/>
    <lineage>
        <taxon>Bacteria</taxon>
        <taxon>Pseudomonadati</taxon>
        <taxon>Thermodesulfobacteriota</taxon>
        <taxon>Desulfovibrionia</taxon>
        <taxon>Desulfovibrionales</taxon>
        <taxon>Desulfovibrionaceae</taxon>
    </lineage>
</organism>